<accession>A0A8S3UQ93</accession>
<name>A0A8S3UQ93_MYTED</name>
<reference evidence="2" key="1">
    <citation type="submission" date="2021-03" db="EMBL/GenBank/DDBJ databases">
        <authorList>
            <person name="Bekaert M."/>
        </authorList>
    </citation>
    <scope>NUCLEOTIDE SEQUENCE</scope>
</reference>
<organism evidence="2 3">
    <name type="scientific">Mytilus edulis</name>
    <name type="common">Blue mussel</name>
    <dbReference type="NCBI Taxonomy" id="6550"/>
    <lineage>
        <taxon>Eukaryota</taxon>
        <taxon>Metazoa</taxon>
        <taxon>Spiralia</taxon>
        <taxon>Lophotrochozoa</taxon>
        <taxon>Mollusca</taxon>
        <taxon>Bivalvia</taxon>
        <taxon>Autobranchia</taxon>
        <taxon>Pteriomorphia</taxon>
        <taxon>Mytilida</taxon>
        <taxon>Mytiloidea</taxon>
        <taxon>Mytilidae</taxon>
        <taxon>Mytilinae</taxon>
        <taxon>Mytilus</taxon>
    </lineage>
</organism>
<keyword evidence="3" id="KW-1185">Reference proteome</keyword>
<keyword evidence="1" id="KW-0812">Transmembrane</keyword>
<protein>
    <submittedName>
        <fullName evidence="2">Uncharacterized protein</fullName>
    </submittedName>
</protein>
<comment type="caution">
    <text evidence="2">The sequence shown here is derived from an EMBL/GenBank/DDBJ whole genome shotgun (WGS) entry which is preliminary data.</text>
</comment>
<sequence>MSQQQRNNYLKLVAVIVDVAMLVIWKYIKEKILGPDSFETFLNKEKHKLVHIYETSQCCQCMKEHISRERLISRKHLLLLYKLEKGNQSHDHRKYYRGTLTQICICEYSAKENIDIRVLDITLANFVIQICGKHEQGIHVWIEKIKVVRNKIFRLSDIQEITDKN</sequence>
<feature type="transmembrane region" description="Helical" evidence="1">
    <location>
        <begin position="9"/>
        <end position="28"/>
    </location>
</feature>
<keyword evidence="1" id="KW-0472">Membrane</keyword>
<keyword evidence="1" id="KW-1133">Transmembrane helix</keyword>
<gene>
    <name evidence="2" type="ORF">MEDL_56582</name>
</gene>
<evidence type="ECO:0000313" key="3">
    <source>
        <dbReference type="Proteomes" id="UP000683360"/>
    </source>
</evidence>
<dbReference type="EMBL" id="CAJPWZ010002739">
    <property type="protein sequence ID" value="CAG2244525.1"/>
    <property type="molecule type" value="Genomic_DNA"/>
</dbReference>
<evidence type="ECO:0000313" key="2">
    <source>
        <dbReference type="EMBL" id="CAG2244525.1"/>
    </source>
</evidence>
<proteinExistence type="predicted"/>
<dbReference type="Proteomes" id="UP000683360">
    <property type="component" value="Unassembled WGS sequence"/>
</dbReference>
<evidence type="ECO:0000256" key="1">
    <source>
        <dbReference type="SAM" id="Phobius"/>
    </source>
</evidence>
<dbReference type="AlphaFoldDB" id="A0A8S3UQ93"/>